<keyword evidence="2" id="KW-1185">Reference proteome</keyword>
<name>A0A8T3C0P0_DENNO</name>
<dbReference type="Proteomes" id="UP000829196">
    <property type="component" value="Unassembled WGS sequence"/>
</dbReference>
<dbReference type="AlphaFoldDB" id="A0A8T3C0P0"/>
<protein>
    <submittedName>
        <fullName evidence="1">Uncharacterized protein</fullName>
    </submittedName>
</protein>
<accession>A0A8T3C0P0</accession>
<reference evidence="1" key="1">
    <citation type="journal article" date="2022" name="Front. Genet.">
        <title>Chromosome-Scale Assembly of the Dendrobium nobile Genome Provides Insights Into the Molecular Mechanism of the Biosynthesis of the Medicinal Active Ingredient of Dendrobium.</title>
        <authorList>
            <person name="Xu Q."/>
            <person name="Niu S.-C."/>
            <person name="Li K.-L."/>
            <person name="Zheng P.-J."/>
            <person name="Zhang X.-J."/>
            <person name="Jia Y."/>
            <person name="Liu Y."/>
            <person name="Niu Y.-X."/>
            <person name="Yu L.-H."/>
            <person name="Chen D.-F."/>
            <person name="Zhang G.-Q."/>
        </authorList>
    </citation>
    <scope>NUCLEOTIDE SEQUENCE</scope>
    <source>
        <tissue evidence="1">Leaf</tissue>
    </source>
</reference>
<evidence type="ECO:0000313" key="2">
    <source>
        <dbReference type="Proteomes" id="UP000829196"/>
    </source>
</evidence>
<proteinExistence type="predicted"/>
<organism evidence="1 2">
    <name type="scientific">Dendrobium nobile</name>
    <name type="common">Orchid</name>
    <dbReference type="NCBI Taxonomy" id="94219"/>
    <lineage>
        <taxon>Eukaryota</taxon>
        <taxon>Viridiplantae</taxon>
        <taxon>Streptophyta</taxon>
        <taxon>Embryophyta</taxon>
        <taxon>Tracheophyta</taxon>
        <taxon>Spermatophyta</taxon>
        <taxon>Magnoliopsida</taxon>
        <taxon>Liliopsida</taxon>
        <taxon>Asparagales</taxon>
        <taxon>Orchidaceae</taxon>
        <taxon>Epidendroideae</taxon>
        <taxon>Malaxideae</taxon>
        <taxon>Dendrobiinae</taxon>
        <taxon>Dendrobium</taxon>
    </lineage>
</organism>
<gene>
    <name evidence="1" type="ORF">KFK09_003639</name>
</gene>
<evidence type="ECO:0000313" key="1">
    <source>
        <dbReference type="EMBL" id="KAI0524273.1"/>
    </source>
</evidence>
<sequence length="68" mass="8033">MGDVEAGFESYYHSHGVLRRSYLKHWMWRSNVMHLCICTGLLNRVILFEERWGIFVKSLMVKSIVCVV</sequence>
<dbReference type="EMBL" id="JAGYWB010000004">
    <property type="protein sequence ID" value="KAI0524273.1"/>
    <property type="molecule type" value="Genomic_DNA"/>
</dbReference>
<comment type="caution">
    <text evidence="1">The sequence shown here is derived from an EMBL/GenBank/DDBJ whole genome shotgun (WGS) entry which is preliminary data.</text>
</comment>